<accession>A0A650CN12</accession>
<reference evidence="8 9" key="1">
    <citation type="submission" date="2019-10" db="EMBL/GenBank/DDBJ databases">
        <title>Genome Sequences from Six Type Strain Members of the Archaeal Family Sulfolobaceae: Acidianus ambivalens, Acidianus infernus, Metallosphaera prunae, Stygiolobus azoricus, Sulfolobus metallicus, and Sulfurisphaera ohwakuensis.</title>
        <authorList>
            <person name="Counts J.A."/>
            <person name="Kelly R.M."/>
        </authorList>
    </citation>
    <scope>NUCLEOTIDE SEQUENCE [LARGE SCALE GENOMIC DNA]</scope>
    <source>
        <strain evidence="8 9">FC6</strain>
    </source>
</reference>
<evidence type="ECO:0000313" key="8">
    <source>
        <dbReference type="EMBL" id="QGR19234.1"/>
    </source>
</evidence>
<dbReference type="PROSITE" id="PS51645">
    <property type="entry name" value="PHR_CRY_ALPHA_BETA"/>
    <property type="match status" value="1"/>
</dbReference>
<dbReference type="SUPFAM" id="SSF48173">
    <property type="entry name" value="Cryptochrome/photolyase FAD-binding domain"/>
    <property type="match status" value="1"/>
</dbReference>
<dbReference type="Gene3D" id="1.25.40.80">
    <property type="match status" value="1"/>
</dbReference>
<feature type="domain" description="Photolyase/cryptochrome alpha/beta" evidence="7">
    <location>
        <begin position="1"/>
        <end position="128"/>
    </location>
</feature>
<evidence type="ECO:0000256" key="2">
    <source>
        <dbReference type="ARBA" id="ARBA00022827"/>
    </source>
</evidence>
<feature type="binding site" evidence="4">
    <location>
        <begin position="341"/>
        <end position="343"/>
    </location>
    <ligand>
        <name>FAD</name>
        <dbReference type="ChEBI" id="CHEBI:57692"/>
    </ligand>
</feature>
<dbReference type="PANTHER" id="PTHR11455">
    <property type="entry name" value="CRYPTOCHROME"/>
    <property type="match status" value="1"/>
</dbReference>
<feature type="site" description="Electron transfer via tryptophanyl radical" evidence="5">
    <location>
        <position position="328"/>
    </location>
</feature>
<dbReference type="PANTHER" id="PTHR11455:SF9">
    <property type="entry name" value="CRYPTOCHROME CIRCADIAN CLOCK 5 ISOFORM X1"/>
    <property type="match status" value="1"/>
</dbReference>
<dbReference type="PROSITE" id="PS00394">
    <property type="entry name" value="DNA_PHOTOLYASES_1_1"/>
    <property type="match status" value="1"/>
</dbReference>
<gene>
    <name evidence="8" type="ORF">D1868_04070</name>
</gene>
<dbReference type="RefSeq" id="WP_156005804.1">
    <property type="nucleotide sequence ID" value="NZ_CP045483.1"/>
</dbReference>
<feature type="binding site" evidence="4">
    <location>
        <position position="241"/>
    </location>
    <ligand>
        <name>FAD</name>
        <dbReference type="ChEBI" id="CHEBI:57692"/>
    </ligand>
</feature>
<evidence type="ECO:0000259" key="7">
    <source>
        <dbReference type="PROSITE" id="PS51645"/>
    </source>
</evidence>
<feature type="site" description="Electron transfer via tryptophanyl radical" evidence="5">
    <location>
        <position position="351"/>
    </location>
</feature>
<dbReference type="OrthoDB" id="11721at2157"/>
<dbReference type="AlphaFoldDB" id="A0A650CN12"/>
<keyword evidence="1 4" id="KW-0285">Flavoprotein</keyword>
<evidence type="ECO:0000256" key="5">
    <source>
        <dbReference type="PIRSR" id="PIRSR602081-2"/>
    </source>
</evidence>
<dbReference type="Gene3D" id="1.10.579.10">
    <property type="entry name" value="DNA Cyclobutane Dipyrimidine Photolyase, subunit A, domain 3"/>
    <property type="match status" value="1"/>
</dbReference>
<dbReference type="GO" id="GO:0003677">
    <property type="term" value="F:DNA binding"/>
    <property type="evidence" value="ECO:0007669"/>
    <property type="project" value="TreeGrafter"/>
</dbReference>
<dbReference type="Gene3D" id="3.40.50.620">
    <property type="entry name" value="HUPs"/>
    <property type="match status" value="1"/>
</dbReference>
<keyword evidence="3 6" id="KW-0157">Chromophore</keyword>
<comment type="cofactor">
    <cofactor evidence="4">
        <name>FAD</name>
        <dbReference type="ChEBI" id="CHEBI:57692"/>
    </cofactor>
    <text evidence="4">Binds 1 FAD per subunit.</text>
</comment>
<name>A0A650CN12_9CREN</name>
<dbReference type="GO" id="GO:0071949">
    <property type="term" value="F:FAD binding"/>
    <property type="evidence" value="ECO:0007669"/>
    <property type="project" value="TreeGrafter"/>
</dbReference>
<dbReference type="InterPro" id="IPR014729">
    <property type="entry name" value="Rossmann-like_a/b/a_fold"/>
</dbReference>
<evidence type="ECO:0000256" key="6">
    <source>
        <dbReference type="RuleBase" id="RU004182"/>
    </source>
</evidence>
<dbReference type="GO" id="GO:0006950">
    <property type="term" value="P:response to stress"/>
    <property type="evidence" value="ECO:0007669"/>
    <property type="project" value="UniProtKB-ARBA"/>
</dbReference>
<organism evidence="8 9">
    <name type="scientific">Stygiolobus azoricus</name>
    <dbReference type="NCBI Taxonomy" id="41675"/>
    <lineage>
        <taxon>Archaea</taxon>
        <taxon>Thermoproteota</taxon>
        <taxon>Thermoprotei</taxon>
        <taxon>Sulfolobales</taxon>
        <taxon>Sulfolobaceae</taxon>
        <taxon>Stygiolobus</taxon>
    </lineage>
</organism>
<dbReference type="InterPro" id="IPR005101">
    <property type="entry name" value="Cryptochr/Photolyase_FAD-bd"/>
</dbReference>
<feature type="binding site" evidence="4">
    <location>
        <begin position="244"/>
        <end position="251"/>
    </location>
    <ligand>
        <name>FAD</name>
        <dbReference type="ChEBI" id="CHEBI:57692"/>
    </ligand>
</feature>
<dbReference type="PRINTS" id="PR00147">
    <property type="entry name" value="DNAPHOTLYASE"/>
</dbReference>
<keyword evidence="8" id="KW-0456">Lyase</keyword>
<keyword evidence="9" id="KW-1185">Reference proteome</keyword>
<feature type="site" description="Electron transfer via tryptophanyl radical" evidence="5">
    <location>
        <position position="275"/>
    </location>
</feature>
<dbReference type="InterPro" id="IPR036155">
    <property type="entry name" value="Crypto/Photolyase_N_sf"/>
</dbReference>
<dbReference type="Pfam" id="PF00875">
    <property type="entry name" value="DNA_photolyase"/>
    <property type="match status" value="1"/>
</dbReference>
<dbReference type="InterPro" id="IPR006050">
    <property type="entry name" value="DNA_photolyase_N"/>
</dbReference>
<dbReference type="Pfam" id="PF03441">
    <property type="entry name" value="FAD_binding_7"/>
    <property type="match status" value="1"/>
</dbReference>
<dbReference type="Proteomes" id="UP000423396">
    <property type="component" value="Chromosome"/>
</dbReference>
<dbReference type="EMBL" id="CP045483">
    <property type="protein sequence ID" value="QGR19234.1"/>
    <property type="molecule type" value="Genomic_DNA"/>
</dbReference>
<dbReference type="GO" id="GO:0003904">
    <property type="term" value="F:deoxyribodipyrimidine photo-lyase activity"/>
    <property type="evidence" value="ECO:0007669"/>
    <property type="project" value="TreeGrafter"/>
</dbReference>
<dbReference type="SUPFAM" id="SSF52425">
    <property type="entry name" value="Cryptochrome/photolyase, N-terminal domain"/>
    <property type="match status" value="1"/>
</dbReference>
<evidence type="ECO:0000313" key="9">
    <source>
        <dbReference type="Proteomes" id="UP000423396"/>
    </source>
</evidence>
<dbReference type="InterPro" id="IPR036134">
    <property type="entry name" value="Crypto/Photolyase_FAD-like_sf"/>
</dbReference>
<evidence type="ECO:0000256" key="3">
    <source>
        <dbReference type="ARBA" id="ARBA00022991"/>
    </source>
</evidence>
<dbReference type="InterPro" id="IPR018394">
    <property type="entry name" value="DNA_photolyase_1_CS_C"/>
</dbReference>
<proteinExistence type="inferred from homology"/>
<dbReference type="InterPro" id="IPR002081">
    <property type="entry name" value="Cryptochrome/DNA_photolyase_1"/>
</dbReference>
<keyword evidence="2 4" id="KW-0274">FAD</keyword>
<dbReference type="GeneID" id="42798221"/>
<evidence type="ECO:0000256" key="4">
    <source>
        <dbReference type="PIRSR" id="PIRSR602081-1"/>
    </source>
</evidence>
<dbReference type="KEGG" id="sazo:D1868_04070"/>
<comment type="similarity">
    <text evidence="6">Belongs to the DNA photolyase family.</text>
</comment>
<dbReference type="GO" id="GO:0006139">
    <property type="term" value="P:nucleobase-containing compound metabolic process"/>
    <property type="evidence" value="ECO:0007669"/>
    <property type="project" value="UniProtKB-ARBA"/>
</dbReference>
<evidence type="ECO:0000256" key="1">
    <source>
        <dbReference type="ARBA" id="ARBA00022630"/>
    </source>
</evidence>
<sequence>MKCAFVFRRDLRIYDNTGLVEASYDCDEIIPLFIVDPRQMLQNNYKSEFASSFMINSLIELDAELRTKWDAKLNVFFGNAEEVIKKLDVNAIYVNEDYTPFAIQRDEKMRENALSKGIRFLSFTDVLLSPKELKPTRSFSAFYKKALQYKVREPRDVRDGVNFISIKDSMGVDFLKSFIKVESPLLKGGRSEGLKLLERKVDFKRRDYPAEKNYTMLSPHLKFGTLSIRETYYKKRDDSGFIRELYWRDFYTLLAYYNPYVFGHCYRREFDSINWENNEEYFEAWKQGRTGYPIVDAAMRALNNSGFINGRLRMIVAFFLTKVLFVDWRWGEKYFATKLIDYDPAINNGNWQWVASTGTDYIFRVFDPWKQQEKFDPEAKFIKEWVEELRDYPPSVIHKIYEHNIPAYPKPIVDWRERVEFVKRVFSFEQ</sequence>
<protein>
    <submittedName>
        <fullName evidence="8">Deoxyribodipyrimidine photo-lyase</fullName>
    </submittedName>
</protein>